<feature type="region of interest" description="Disordered" evidence="1">
    <location>
        <begin position="91"/>
        <end position="114"/>
    </location>
</feature>
<evidence type="ECO:0000313" key="2">
    <source>
        <dbReference type="EMBL" id="KAG2598904.1"/>
    </source>
</evidence>
<organism evidence="2 3">
    <name type="scientific">Panicum virgatum</name>
    <name type="common">Blackwell switchgrass</name>
    <dbReference type="NCBI Taxonomy" id="38727"/>
    <lineage>
        <taxon>Eukaryota</taxon>
        <taxon>Viridiplantae</taxon>
        <taxon>Streptophyta</taxon>
        <taxon>Embryophyta</taxon>
        <taxon>Tracheophyta</taxon>
        <taxon>Spermatophyta</taxon>
        <taxon>Magnoliopsida</taxon>
        <taxon>Liliopsida</taxon>
        <taxon>Poales</taxon>
        <taxon>Poaceae</taxon>
        <taxon>PACMAD clade</taxon>
        <taxon>Panicoideae</taxon>
        <taxon>Panicodae</taxon>
        <taxon>Paniceae</taxon>
        <taxon>Panicinae</taxon>
        <taxon>Panicum</taxon>
        <taxon>Panicum sect. Hiantes</taxon>
    </lineage>
</organism>
<reference evidence="2" key="1">
    <citation type="submission" date="2020-05" db="EMBL/GenBank/DDBJ databases">
        <title>WGS assembly of Panicum virgatum.</title>
        <authorList>
            <person name="Lovell J.T."/>
            <person name="Jenkins J."/>
            <person name="Shu S."/>
            <person name="Juenger T.E."/>
            <person name="Schmutz J."/>
        </authorList>
    </citation>
    <scope>NUCLEOTIDE SEQUENCE</scope>
    <source>
        <strain evidence="2">AP13</strain>
    </source>
</reference>
<dbReference type="Proteomes" id="UP000823388">
    <property type="component" value="Chromosome 5K"/>
</dbReference>
<evidence type="ECO:0000313" key="3">
    <source>
        <dbReference type="Proteomes" id="UP000823388"/>
    </source>
</evidence>
<feature type="compositionally biased region" description="Low complexity" evidence="1">
    <location>
        <begin position="91"/>
        <end position="100"/>
    </location>
</feature>
<feature type="compositionally biased region" description="Basic and acidic residues" evidence="1">
    <location>
        <begin position="105"/>
        <end position="114"/>
    </location>
</feature>
<keyword evidence="3" id="KW-1185">Reference proteome</keyword>
<protein>
    <submittedName>
        <fullName evidence="2">Uncharacterized protein</fullName>
    </submittedName>
</protein>
<sequence length="114" mass="12581">MSISSSSFRRSLLTFVLIGDNLANLPCSKDLNCLIALCTERSERPKDTSRLEIFVTSCASGNDKKEKELIPFGASKSRMAVSLRVLSTECSSMDSSSSPSRSHHRPDLSAHWRC</sequence>
<name>A0A8T0SNU5_PANVG</name>
<evidence type="ECO:0000256" key="1">
    <source>
        <dbReference type="SAM" id="MobiDB-lite"/>
    </source>
</evidence>
<proteinExistence type="predicted"/>
<dbReference type="AlphaFoldDB" id="A0A8T0SNU5"/>
<comment type="caution">
    <text evidence="2">The sequence shown here is derived from an EMBL/GenBank/DDBJ whole genome shotgun (WGS) entry which is preliminary data.</text>
</comment>
<accession>A0A8T0SNU5</accession>
<gene>
    <name evidence="2" type="ORF">PVAP13_5KG386156</name>
</gene>
<dbReference type="EMBL" id="CM029045">
    <property type="protein sequence ID" value="KAG2598904.1"/>
    <property type="molecule type" value="Genomic_DNA"/>
</dbReference>